<proteinExistence type="predicted"/>
<name>A0A7C4JJK4_9CREN</name>
<evidence type="ECO:0008006" key="2">
    <source>
        <dbReference type="Google" id="ProtNLM"/>
    </source>
</evidence>
<evidence type="ECO:0000313" key="1">
    <source>
        <dbReference type="EMBL" id="HGQ64240.1"/>
    </source>
</evidence>
<dbReference type="AlphaFoldDB" id="A0A7C4JJK4"/>
<sequence>MVRSLGGDMIFVAGGGFYGAIAVSKLKNRDTVVVVDVNEECYAKTYVECIAKNLDEALNDRCRSTLVIGDAVKVFLDLVSKGFVPYVVVPAIPRHFAGEVTYSYLKLRGCIIKPYSGTLDEVVEILKNFGVEAKADTANGVVVASYMPFNLRCKQSCDEPQVCPITGKIKAIPLHELMGLVLIEVADETVVFESKFIAEGVGGFSGYELAEALKNLASLCRGSLVAVATACACHGLANFFAVG</sequence>
<gene>
    <name evidence="1" type="ORF">ENU08_03250</name>
</gene>
<comment type="caution">
    <text evidence="1">The sequence shown here is derived from an EMBL/GenBank/DDBJ whole genome shotgun (WGS) entry which is preliminary data.</text>
</comment>
<accession>A0A7C4JJK4</accession>
<protein>
    <recommendedName>
        <fullName evidence="2">RCK N-terminal domain-containing protein</fullName>
    </recommendedName>
</protein>
<reference evidence="1" key="1">
    <citation type="journal article" date="2020" name="mSystems">
        <title>Genome- and Community-Level Interaction Insights into Carbon Utilization and Element Cycling Functions of Hydrothermarchaeota in Hydrothermal Sediment.</title>
        <authorList>
            <person name="Zhou Z."/>
            <person name="Liu Y."/>
            <person name="Xu W."/>
            <person name="Pan J."/>
            <person name="Luo Z.H."/>
            <person name="Li M."/>
        </authorList>
    </citation>
    <scope>NUCLEOTIDE SEQUENCE [LARGE SCALE GENOMIC DNA]</scope>
    <source>
        <strain evidence="1">SpSt-637</strain>
    </source>
</reference>
<dbReference type="EMBL" id="DTBD01000023">
    <property type="protein sequence ID" value="HGQ64240.1"/>
    <property type="molecule type" value="Genomic_DNA"/>
</dbReference>
<organism evidence="1">
    <name type="scientific">Ignisphaera aggregans</name>
    <dbReference type="NCBI Taxonomy" id="334771"/>
    <lineage>
        <taxon>Archaea</taxon>
        <taxon>Thermoproteota</taxon>
        <taxon>Thermoprotei</taxon>
        <taxon>Desulfurococcales</taxon>
        <taxon>Desulfurococcaceae</taxon>
        <taxon>Ignisphaera</taxon>
    </lineage>
</organism>